<dbReference type="EMBL" id="JACJPY010000001">
    <property type="protein sequence ID" value="MBD2148597.1"/>
    <property type="molecule type" value="Genomic_DNA"/>
</dbReference>
<dbReference type="InterPro" id="IPR025599">
    <property type="entry name" value="YjcZ"/>
</dbReference>
<keyword evidence="2" id="KW-1185">Reference proteome</keyword>
<reference evidence="1" key="1">
    <citation type="journal article" date="2015" name="ISME J.">
        <title>Draft Genome Sequence of Streptomyces incarnatus NRRL8089, which Produces the Nucleoside Antibiotic Sinefungin.</title>
        <authorList>
            <person name="Oshima K."/>
            <person name="Hattori M."/>
            <person name="Shimizu H."/>
            <person name="Fukuda K."/>
            <person name="Nemoto M."/>
            <person name="Inagaki K."/>
            <person name="Tamura T."/>
        </authorList>
    </citation>
    <scope>NUCLEOTIDE SEQUENCE</scope>
    <source>
        <strain evidence="1">FACHB-1277</strain>
    </source>
</reference>
<gene>
    <name evidence="1" type="ORF">H6F44_00410</name>
</gene>
<reference evidence="1" key="2">
    <citation type="submission" date="2020-08" db="EMBL/GenBank/DDBJ databases">
        <authorList>
            <person name="Chen M."/>
            <person name="Teng W."/>
            <person name="Zhao L."/>
            <person name="Hu C."/>
            <person name="Zhou Y."/>
            <person name="Han B."/>
            <person name="Song L."/>
            <person name="Shu W."/>
        </authorList>
    </citation>
    <scope>NUCLEOTIDE SEQUENCE</scope>
    <source>
        <strain evidence="1">FACHB-1277</strain>
    </source>
</reference>
<evidence type="ECO:0000313" key="1">
    <source>
        <dbReference type="EMBL" id="MBD2148597.1"/>
    </source>
</evidence>
<organism evidence="1 2">
    <name type="scientific">Pseudanabaena cinerea FACHB-1277</name>
    <dbReference type="NCBI Taxonomy" id="2949581"/>
    <lineage>
        <taxon>Bacteria</taxon>
        <taxon>Bacillati</taxon>
        <taxon>Cyanobacteriota</taxon>
        <taxon>Cyanophyceae</taxon>
        <taxon>Pseudanabaenales</taxon>
        <taxon>Pseudanabaenaceae</taxon>
        <taxon>Pseudanabaena</taxon>
        <taxon>Pseudanabaena cinerea</taxon>
    </lineage>
</organism>
<sequence length="115" mass="13086">MQNFVTQSLQDLEQQVPVISDKVLVDLVNGIQVNDDLIRFRQNRGFIGRLFDGVTGSDRQILIDTSFNVGMKSLHQWVLALADNLRISNIALEIMQTKLLETRNALRNFRISCIA</sequence>
<dbReference type="Proteomes" id="UP000631421">
    <property type="component" value="Unassembled WGS sequence"/>
</dbReference>
<dbReference type="Pfam" id="PF13990">
    <property type="entry name" value="YjcZ"/>
    <property type="match status" value="1"/>
</dbReference>
<dbReference type="RefSeq" id="WP_190348939.1">
    <property type="nucleotide sequence ID" value="NZ_JACJPY010000001.1"/>
</dbReference>
<comment type="caution">
    <text evidence="1">The sequence shown here is derived from an EMBL/GenBank/DDBJ whole genome shotgun (WGS) entry which is preliminary data.</text>
</comment>
<accession>A0A926Z4I4</accession>
<evidence type="ECO:0000313" key="2">
    <source>
        <dbReference type="Proteomes" id="UP000631421"/>
    </source>
</evidence>
<proteinExistence type="predicted"/>
<protein>
    <submittedName>
        <fullName evidence="1">Uncharacterized protein</fullName>
    </submittedName>
</protein>
<dbReference type="AlphaFoldDB" id="A0A926Z4I4"/>
<name>A0A926Z4I4_9CYAN</name>